<dbReference type="PANTHER" id="PTHR37577:SF1">
    <property type="entry name" value="INTEGRAL MEMBRANE PROTEIN"/>
    <property type="match status" value="1"/>
</dbReference>
<dbReference type="PANTHER" id="PTHR37577">
    <property type="entry name" value="INTEGRAL MEMBRANE PROTEIN"/>
    <property type="match status" value="1"/>
</dbReference>
<keyword evidence="4" id="KW-1185">Reference proteome</keyword>
<keyword evidence="2" id="KW-1133">Transmembrane helix</keyword>
<evidence type="ECO:0000313" key="3">
    <source>
        <dbReference type="EMBL" id="KAF2239886.1"/>
    </source>
</evidence>
<feature type="region of interest" description="Disordered" evidence="1">
    <location>
        <begin position="309"/>
        <end position="341"/>
    </location>
</feature>
<keyword evidence="2" id="KW-0472">Membrane</keyword>
<feature type="transmembrane region" description="Helical" evidence="2">
    <location>
        <begin position="402"/>
        <end position="420"/>
    </location>
</feature>
<keyword evidence="2" id="KW-0812">Transmembrane</keyword>
<feature type="transmembrane region" description="Helical" evidence="2">
    <location>
        <begin position="239"/>
        <end position="258"/>
    </location>
</feature>
<dbReference type="EMBL" id="ML991771">
    <property type="protein sequence ID" value="KAF2239886.1"/>
    <property type="molecule type" value="Genomic_DNA"/>
</dbReference>
<proteinExistence type="predicted"/>
<dbReference type="AlphaFoldDB" id="A0A6A6HP52"/>
<feature type="transmembrane region" description="Helical" evidence="2">
    <location>
        <begin position="33"/>
        <end position="58"/>
    </location>
</feature>
<evidence type="ECO:0000256" key="2">
    <source>
        <dbReference type="SAM" id="Phobius"/>
    </source>
</evidence>
<dbReference type="Proteomes" id="UP000800092">
    <property type="component" value="Unassembled WGS sequence"/>
</dbReference>
<name>A0A6A6HP52_VIRVR</name>
<sequence length="473" mass="53224">MSHPKIPDSVNYCDPSNLKCKSASQQWPADPDIAGIGVIAAFCATSVITLIAVIIGYFCGWIQDEQNGGLLNELDFRVIRVIESISGRNVRNSQMNKGPWRDALERFVLSLSDQQLVTGISILLLGYIQHCSMSSFHFIVIVTLAWFSSTTHLSTLSVLYHHLNKYPTLKYIRIFGMLILLIHPSFQSPKKLDDSIRRQDNCVKKLKYLDGCNLPDIVEKALRSFIVFNYINLEFIDSFLWQICWMLFGNVYGIRQVLWARQVVGRAVIRYPKGAEDDLTFGQLIALLLLALPLLAAFEAFAEAKKLQSPKTSTPDQIPQRSVPNTDQNDDSEEYSNDPQHIPDNVQLISPEISVAPSPAPGRQSTGRMQRENLVPSEDRHYFLNHQNAAALITRPVELTSAALVVYTLVTLLVLAYYIAWTFKHHEAGVKASLAMAGILFVAALVSYIFTLWDWVKDRDLKPAQSSPARMIQ</sequence>
<dbReference type="OrthoDB" id="5427664at2759"/>
<feature type="compositionally biased region" description="Polar residues" evidence="1">
    <location>
        <begin position="309"/>
        <end position="327"/>
    </location>
</feature>
<protein>
    <submittedName>
        <fullName evidence="3">Uncharacterized protein</fullName>
    </submittedName>
</protein>
<feature type="transmembrane region" description="Helical" evidence="2">
    <location>
        <begin position="134"/>
        <end position="159"/>
    </location>
</feature>
<gene>
    <name evidence="3" type="ORF">EV356DRAFT_562654</name>
</gene>
<evidence type="ECO:0000313" key="4">
    <source>
        <dbReference type="Proteomes" id="UP000800092"/>
    </source>
</evidence>
<feature type="transmembrane region" description="Helical" evidence="2">
    <location>
        <begin position="279"/>
        <end position="298"/>
    </location>
</feature>
<reference evidence="3" key="1">
    <citation type="journal article" date="2020" name="Stud. Mycol.">
        <title>101 Dothideomycetes genomes: a test case for predicting lifestyles and emergence of pathogens.</title>
        <authorList>
            <person name="Haridas S."/>
            <person name="Albert R."/>
            <person name="Binder M."/>
            <person name="Bloem J."/>
            <person name="Labutti K."/>
            <person name="Salamov A."/>
            <person name="Andreopoulos B."/>
            <person name="Baker S."/>
            <person name="Barry K."/>
            <person name="Bills G."/>
            <person name="Bluhm B."/>
            <person name="Cannon C."/>
            <person name="Castanera R."/>
            <person name="Culley D."/>
            <person name="Daum C."/>
            <person name="Ezra D."/>
            <person name="Gonzalez J."/>
            <person name="Henrissat B."/>
            <person name="Kuo A."/>
            <person name="Liang C."/>
            <person name="Lipzen A."/>
            <person name="Lutzoni F."/>
            <person name="Magnuson J."/>
            <person name="Mondo S."/>
            <person name="Nolan M."/>
            <person name="Ohm R."/>
            <person name="Pangilinan J."/>
            <person name="Park H.-J."/>
            <person name="Ramirez L."/>
            <person name="Alfaro M."/>
            <person name="Sun H."/>
            <person name="Tritt A."/>
            <person name="Yoshinaga Y."/>
            <person name="Zwiers L.-H."/>
            <person name="Turgeon B."/>
            <person name="Goodwin S."/>
            <person name="Spatafora J."/>
            <person name="Crous P."/>
            <person name="Grigoriev I."/>
        </authorList>
    </citation>
    <scope>NUCLEOTIDE SEQUENCE</scope>
    <source>
        <strain evidence="3">Tuck. ex Michener</strain>
    </source>
</reference>
<feature type="transmembrane region" description="Helical" evidence="2">
    <location>
        <begin position="107"/>
        <end position="128"/>
    </location>
</feature>
<accession>A0A6A6HP52</accession>
<organism evidence="3 4">
    <name type="scientific">Viridothelium virens</name>
    <name type="common">Speckled blister lichen</name>
    <name type="synonym">Trypethelium virens</name>
    <dbReference type="NCBI Taxonomy" id="1048519"/>
    <lineage>
        <taxon>Eukaryota</taxon>
        <taxon>Fungi</taxon>
        <taxon>Dikarya</taxon>
        <taxon>Ascomycota</taxon>
        <taxon>Pezizomycotina</taxon>
        <taxon>Dothideomycetes</taxon>
        <taxon>Dothideomycetes incertae sedis</taxon>
        <taxon>Trypetheliales</taxon>
        <taxon>Trypetheliaceae</taxon>
        <taxon>Viridothelium</taxon>
    </lineage>
</organism>
<evidence type="ECO:0000256" key="1">
    <source>
        <dbReference type="SAM" id="MobiDB-lite"/>
    </source>
</evidence>
<dbReference type="InterPro" id="IPR053018">
    <property type="entry name" value="Elsinochrome_Biosynth-Asso"/>
</dbReference>
<feature type="transmembrane region" description="Helical" evidence="2">
    <location>
        <begin position="432"/>
        <end position="453"/>
    </location>
</feature>